<evidence type="ECO:0000313" key="2">
    <source>
        <dbReference type="EMBL" id="OHE90572.1"/>
    </source>
</evidence>
<gene>
    <name evidence="2" type="ORF">CORC01_14139</name>
</gene>
<accession>A0A1G4ANG5</accession>
<dbReference type="EMBL" id="MJBS01000242">
    <property type="protein sequence ID" value="OHE90572.1"/>
    <property type="molecule type" value="Genomic_DNA"/>
</dbReference>
<dbReference type="RefSeq" id="XP_022467749.1">
    <property type="nucleotide sequence ID" value="XM_022625750.1"/>
</dbReference>
<dbReference type="Proteomes" id="UP000176998">
    <property type="component" value="Unassembled WGS sequence"/>
</dbReference>
<feature type="region of interest" description="Disordered" evidence="1">
    <location>
        <begin position="24"/>
        <end position="50"/>
    </location>
</feature>
<proteinExistence type="predicted"/>
<keyword evidence="3" id="KW-1185">Reference proteome</keyword>
<reference evidence="2 3" key="1">
    <citation type="submission" date="2016-09" db="EMBL/GenBank/DDBJ databases">
        <authorList>
            <person name="Capua I."/>
            <person name="De Benedictis P."/>
            <person name="Joannis T."/>
            <person name="Lombin L.H."/>
            <person name="Cattoli G."/>
        </authorList>
    </citation>
    <scope>NUCLEOTIDE SEQUENCE [LARGE SCALE GENOMIC DNA]</scope>
    <source>
        <strain evidence="2 3">IMI 309357</strain>
    </source>
</reference>
<dbReference type="GeneID" id="34567260"/>
<feature type="compositionally biased region" description="Polar residues" evidence="1">
    <location>
        <begin position="24"/>
        <end position="47"/>
    </location>
</feature>
<sequence length="74" mass="7961">MHVPQMTGVSAVPMVKTSSTALHLTPQGLQDNVSASPRDNKQLSRSAQKVRANERLAVPDALSLLRRSALSQVL</sequence>
<organism evidence="2 3">
    <name type="scientific">Colletotrichum orchidophilum</name>
    <dbReference type="NCBI Taxonomy" id="1209926"/>
    <lineage>
        <taxon>Eukaryota</taxon>
        <taxon>Fungi</taxon>
        <taxon>Dikarya</taxon>
        <taxon>Ascomycota</taxon>
        <taxon>Pezizomycotina</taxon>
        <taxon>Sordariomycetes</taxon>
        <taxon>Hypocreomycetidae</taxon>
        <taxon>Glomerellales</taxon>
        <taxon>Glomerellaceae</taxon>
        <taxon>Colletotrichum</taxon>
    </lineage>
</organism>
<comment type="caution">
    <text evidence="2">The sequence shown here is derived from an EMBL/GenBank/DDBJ whole genome shotgun (WGS) entry which is preliminary data.</text>
</comment>
<protein>
    <submittedName>
        <fullName evidence="2">Uncharacterized protein</fullName>
    </submittedName>
</protein>
<dbReference type="AlphaFoldDB" id="A0A1G4ANG5"/>
<evidence type="ECO:0000256" key="1">
    <source>
        <dbReference type="SAM" id="MobiDB-lite"/>
    </source>
</evidence>
<name>A0A1G4ANG5_9PEZI</name>
<evidence type="ECO:0000313" key="3">
    <source>
        <dbReference type="Proteomes" id="UP000176998"/>
    </source>
</evidence>